<evidence type="ECO:0000256" key="3">
    <source>
        <dbReference type="ARBA" id="ARBA00022989"/>
    </source>
</evidence>
<dbReference type="EC" id="7.1.1.-" evidence="5"/>
<evidence type="ECO:0000256" key="1">
    <source>
        <dbReference type="ARBA" id="ARBA00004141"/>
    </source>
</evidence>
<dbReference type="Pfam" id="PF00146">
    <property type="entry name" value="NADHdh"/>
    <property type="match status" value="1"/>
</dbReference>
<dbReference type="InterPro" id="IPR001694">
    <property type="entry name" value="NADH_UbQ_OxRdtase_su1/FPO"/>
</dbReference>
<feature type="transmembrane region" description="Helical" evidence="5">
    <location>
        <begin position="183"/>
        <end position="205"/>
    </location>
</feature>
<feature type="transmembrane region" description="Helical" evidence="5">
    <location>
        <begin position="104"/>
        <end position="130"/>
    </location>
</feature>
<feature type="transmembrane region" description="Helical" evidence="5">
    <location>
        <begin position="272"/>
        <end position="296"/>
    </location>
</feature>
<feature type="transmembrane region" description="Helical" evidence="5">
    <location>
        <begin position="78"/>
        <end position="98"/>
    </location>
</feature>
<dbReference type="PANTHER" id="PTHR11432">
    <property type="entry name" value="NADH DEHYDROGENASE SUBUNIT 1"/>
    <property type="match status" value="1"/>
</dbReference>
<dbReference type="GO" id="GO:0005886">
    <property type="term" value="C:plasma membrane"/>
    <property type="evidence" value="ECO:0007669"/>
    <property type="project" value="UniProtKB-SubCell"/>
</dbReference>
<dbReference type="GO" id="GO:0003954">
    <property type="term" value="F:NADH dehydrogenase activity"/>
    <property type="evidence" value="ECO:0007669"/>
    <property type="project" value="TreeGrafter"/>
</dbReference>
<feature type="transmembrane region" description="Helical" evidence="5">
    <location>
        <begin position="6"/>
        <end position="32"/>
    </location>
</feature>
<keyword evidence="2 5" id="KW-0812">Transmembrane</keyword>
<accession>A0A7C4EMC3</accession>
<dbReference type="GO" id="GO:0016655">
    <property type="term" value="F:oxidoreductase activity, acting on NAD(P)H, quinone or similar compound as acceptor"/>
    <property type="evidence" value="ECO:0007669"/>
    <property type="project" value="UniProtKB-UniRule"/>
</dbReference>
<keyword evidence="3 5" id="KW-1133">Transmembrane helix</keyword>
<feature type="transmembrane region" description="Helical" evidence="5">
    <location>
        <begin position="308"/>
        <end position="333"/>
    </location>
</feature>
<proteinExistence type="inferred from homology"/>
<sequence>MTEFLIRVIITAIIALVYFGILLLHVAYATYFERKVIGHIQMRLGPMVVGPHGLLQPIADMVKLVFKEDVIPSQVDRVIFRIAPLISLVAAMTTFSVIPVNQGWYIGDINVGLLFVLGIAGLGTYGLILAGWSSNSKYAFLGGLRSAAQMISYEVSLGLSIVGVILLAESFNLTEIVQKQQQYWHGMFLIPQFVAYFIFIVAMFAETNRVPFDLPEAESELVAGYFVEYSGMRFGLFYLSEYLAMFCMSALATICFWGGWTIPPVLLKAWPWLGNIPGIVWFLLKVYFHIFLFYWIRGTLPRYRYDQLMLIGWKVLVPLALLNIVVTSIIKYIF</sequence>
<evidence type="ECO:0000256" key="6">
    <source>
        <dbReference type="RuleBase" id="RU000471"/>
    </source>
</evidence>
<dbReference type="GO" id="GO:0009060">
    <property type="term" value="P:aerobic respiration"/>
    <property type="evidence" value="ECO:0007669"/>
    <property type="project" value="TreeGrafter"/>
</dbReference>
<dbReference type="PANTHER" id="PTHR11432:SF3">
    <property type="entry name" value="NADH-UBIQUINONE OXIDOREDUCTASE CHAIN 1"/>
    <property type="match status" value="1"/>
</dbReference>
<name>A0A7C4EMC3_9BACT</name>
<comment type="catalytic activity">
    <reaction evidence="5">
        <text>a quinone + NADH + 5 H(+)(in) = a quinol + NAD(+) + 4 H(+)(out)</text>
        <dbReference type="Rhea" id="RHEA:57888"/>
        <dbReference type="ChEBI" id="CHEBI:15378"/>
        <dbReference type="ChEBI" id="CHEBI:24646"/>
        <dbReference type="ChEBI" id="CHEBI:57540"/>
        <dbReference type="ChEBI" id="CHEBI:57945"/>
        <dbReference type="ChEBI" id="CHEBI:132124"/>
    </reaction>
</comment>
<keyword evidence="5" id="KW-0874">Quinone</keyword>
<evidence type="ECO:0000313" key="7">
    <source>
        <dbReference type="EMBL" id="HGH00107.1"/>
    </source>
</evidence>
<dbReference type="EMBL" id="DTHO01000070">
    <property type="protein sequence ID" value="HGH00107.1"/>
    <property type="molecule type" value="Genomic_DNA"/>
</dbReference>
<gene>
    <name evidence="5 7" type="primary">nuoH</name>
    <name evidence="7" type="ORF">ENV75_06655</name>
</gene>
<comment type="caution">
    <text evidence="7">The sequence shown here is derived from an EMBL/GenBank/DDBJ whole genome shotgun (WGS) entry which is preliminary data.</text>
</comment>
<dbReference type="InterPro" id="IPR018086">
    <property type="entry name" value="NADH_UbQ_OxRdtase_su1_CS"/>
</dbReference>
<reference evidence="7" key="1">
    <citation type="journal article" date="2020" name="mSystems">
        <title>Genome- and Community-Level Interaction Insights into Carbon Utilization and Element Cycling Functions of Hydrothermarchaeota in Hydrothermal Sediment.</title>
        <authorList>
            <person name="Zhou Z."/>
            <person name="Liu Y."/>
            <person name="Xu W."/>
            <person name="Pan J."/>
            <person name="Luo Z.H."/>
            <person name="Li M."/>
        </authorList>
    </citation>
    <scope>NUCLEOTIDE SEQUENCE [LARGE SCALE GENOMIC DNA]</scope>
    <source>
        <strain evidence="7">SpSt-788</strain>
    </source>
</reference>
<keyword evidence="7" id="KW-0560">Oxidoreductase</keyword>
<dbReference type="HAMAP" id="MF_01350">
    <property type="entry name" value="NDH1_NuoH"/>
    <property type="match status" value="1"/>
</dbReference>
<keyword evidence="5" id="KW-1278">Translocase</keyword>
<feature type="transmembrane region" description="Helical" evidence="5">
    <location>
        <begin position="242"/>
        <end position="260"/>
    </location>
</feature>
<dbReference type="PROSITE" id="PS00668">
    <property type="entry name" value="COMPLEX1_ND1_2"/>
    <property type="match status" value="1"/>
</dbReference>
<evidence type="ECO:0000256" key="2">
    <source>
        <dbReference type="ARBA" id="ARBA00022692"/>
    </source>
</evidence>
<dbReference type="NCBIfam" id="NF004741">
    <property type="entry name" value="PRK06076.1-2"/>
    <property type="match status" value="1"/>
</dbReference>
<dbReference type="PROSITE" id="PS00667">
    <property type="entry name" value="COMPLEX1_ND1_1"/>
    <property type="match status" value="1"/>
</dbReference>
<feature type="transmembrane region" description="Helical" evidence="5">
    <location>
        <begin position="151"/>
        <end position="171"/>
    </location>
</feature>
<comment type="subcellular location">
    <subcellularLocation>
        <location evidence="5 6">Cell membrane</location>
        <topology evidence="5 6">Multi-pass membrane protein</topology>
    </subcellularLocation>
    <subcellularLocation>
        <location evidence="1">Membrane</location>
        <topology evidence="1">Multi-pass membrane protein</topology>
    </subcellularLocation>
</comment>
<dbReference type="AlphaFoldDB" id="A0A7C4EMC3"/>
<organism evidence="7">
    <name type="scientific">Thermodesulfovibrio aggregans</name>
    <dbReference type="NCBI Taxonomy" id="86166"/>
    <lineage>
        <taxon>Bacteria</taxon>
        <taxon>Pseudomonadati</taxon>
        <taxon>Nitrospirota</taxon>
        <taxon>Thermodesulfovibrionia</taxon>
        <taxon>Thermodesulfovibrionales</taxon>
        <taxon>Thermodesulfovibrionaceae</taxon>
        <taxon>Thermodesulfovibrio</taxon>
    </lineage>
</organism>
<evidence type="ECO:0000256" key="5">
    <source>
        <dbReference type="HAMAP-Rule" id="MF_01350"/>
    </source>
</evidence>
<comment type="subunit">
    <text evidence="5">NDH-1 is composed of 14 different subunits. Subunits NuoA, H, J, K, L, M, N constitute the membrane sector of the complex.</text>
</comment>
<protein>
    <recommendedName>
        <fullName evidence="5">NADH-quinone oxidoreductase subunit H</fullName>
        <ecNumber evidence="5">7.1.1.-</ecNumber>
    </recommendedName>
    <alternativeName>
        <fullName evidence="5">NADH dehydrogenase I subunit H</fullName>
    </alternativeName>
    <alternativeName>
        <fullName evidence="5">NDH-1 subunit H</fullName>
    </alternativeName>
</protein>
<keyword evidence="5" id="KW-1003">Cell membrane</keyword>
<evidence type="ECO:0000256" key="4">
    <source>
        <dbReference type="ARBA" id="ARBA00023136"/>
    </source>
</evidence>
<comment type="similarity">
    <text evidence="5 6">Belongs to the complex I subunit 1 family.</text>
</comment>
<keyword evidence="5 6" id="KW-0520">NAD</keyword>
<keyword evidence="4 5" id="KW-0472">Membrane</keyword>
<keyword evidence="5" id="KW-0830">Ubiquinone</keyword>
<comment type="function">
    <text evidence="5">NDH-1 shuttles electrons from NADH, via FMN and iron-sulfur (Fe-S) centers, to quinones in the respiratory chain. The immediate electron acceptor for the enzyme in this species is believed to be ubiquinone. Couples the redox reaction to proton translocation (for every two electrons transferred, four hydrogen ions are translocated across the cytoplasmic membrane), and thus conserves the redox energy in a proton gradient. This subunit may bind ubiquinone.</text>
</comment>
<dbReference type="GO" id="GO:0048038">
    <property type="term" value="F:quinone binding"/>
    <property type="evidence" value="ECO:0007669"/>
    <property type="project" value="UniProtKB-KW"/>
</dbReference>